<dbReference type="EMBL" id="PGFE01000001">
    <property type="protein sequence ID" value="PJJ77554.1"/>
    <property type="molecule type" value="Genomic_DNA"/>
</dbReference>
<evidence type="ECO:0000313" key="1">
    <source>
        <dbReference type="EMBL" id="PJJ77554.1"/>
    </source>
</evidence>
<dbReference type="RefSeq" id="WP_239073129.1">
    <property type="nucleotide sequence ID" value="NZ_BOOX01000003.1"/>
</dbReference>
<name>A0A2M9D035_9CELL</name>
<gene>
    <name evidence="1" type="ORF">CLV28_0775</name>
</gene>
<keyword evidence="2" id="KW-1185">Reference proteome</keyword>
<protein>
    <submittedName>
        <fullName evidence="1">Tight adherence protein B</fullName>
    </submittedName>
</protein>
<dbReference type="AlphaFoldDB" id="A0A2M9D035"/>
<proteinExistence type="predicted"/>
<dbReference type="Proteomes" id="UP000231693">
    <property type="component" value="Unassembled WGS sequence"/>
</dbReference>
<sequence>MTGTYLPLTLLLLAVLGTSRRAERDRRVRRLARVDRSAVRWRGVRRSRRRGTPDAASALAHVASLVRAGGRPADAWQSALGVPVDAYGVPDAHALDRCLRTDGGPRESRQAAAVVAACRVSGETGAPLGGVLDAVGAALAADARAHDDREAALAGPRATVTVLTWLPLVGILLGAVLGADPTTLLDGGIGTGCLLGGIVLLCAGRAWTARLVDRARRDGAPA</sequence>
<organism evidence="1 2">
    <name type="scientific">Sediminihabitans luteus</name>
    <dbReference type="NCBI Taxonomy" id="1138585"/>
    <lineage>
        <taxon>Bacteria</taxon>
        <taxon>Bacillati</taxon>
        <taxon>Actinomycetota</taxon>
        <taxon>Actinomycetes</taxon>
        <taxon>Micrococcales</taxon>
        <taxon>Cellulomonadaceae</taxon>
        <taxon>Sediminihabitans</taxon>
    </lineage>
</organism>
<comment type="caution">
    <text evidence="1">The sequence shown here is derived from an EMBL/GenBank/DDBJ whole genome shotgun (WGS) entry which is preliminary data.</text>
</comment>
<accession>A0A2M9D035</accession>
<evidence type="ECO:0000313" key="2">
    <source>
        <dbReference type="Proteomes" id="UP000231693"/>
    </source>
</evidence>
<reference evidence="1 2" key="1">
    <citation type="submission" date="2017-11" db="EMBL/GenBank/DDBJ databases">
        <title>Genomic Encyclopedia of Archaeal and Bacterial Type Strains, Phase II (KMG-II): From Individual Species to Whole Genera.</title>
        <authorList>
            <person name="Goeker M."/>
        </authorList>
    </citation>
    <scope>NUCLEOTIDE SEQUENCE [LARGE SCALE GENOMIC DNA]</scope>
    <source>
        <strain evidence="1 2">DSM 25478</strain>
    </source>
</reference>